<evidence type="ECO:0000313" key="3">
    <source>
        <dbReference type="Proteomes" id="UP001251857"/>
    </source>
</evidence>
<dbReference type="InterPro" id="IPR006440">
    <property type="entry name" value="Doc"/>
</dbReference>
<comment type="caution">
    <text evidence="2">The sequence shown here is derived from an EMBL/GenBank/DDBJ whole genome shotgun (WGS) entry which is preliminary data.</text>
</comment>
<feature type="domain" description="Fido" evidence="1">
    <location>
        <begin position="8"/>
        <end position="127"/>
    </location>
</feature>
<dbReference type="PROSITE" id="PS51459">
    <property type="entry name" value="FIDO"/>
    <property type="match status" value="1"/>
</dbReference>
<reference evidence="2 3" key="1">
    <citation type="submission" date="2023-09" db="EMBL/GenBank/DDBJ databases">
        <authorList>
            <person name="Rey-Velasco X."/>
        </authorList>
    </citation>
    <scope>NUCLEOTIDE SEQUENCE [LARGE SCALE GENOMIC DNA]</scope>
    <source>
        <strain evidence="2 3">W335</strain>
    </source>
</reference>
<dbReference type="SUPFAM" id="SSF140931">
    <property type="entry name" value="Fic-like"/>
    <property type="match status" value="1"/>
</dbReference>
<dbReference type="Gene3D" id="1.20.120.1870">
    <property type="entry name" value="Fic/DOC protein, Fido domain"/>
    <property type="match status" value="1"/>
</dbReference>
<dbReference type="InterPro" id="IPR053737">
    <property type="entry name" value="Type_II_TA_Toxin"/>
</dbReference>
<protein>
    <submittedName>
        <fullName evidence="2">Type II toxin-antitoxin system death-on-curing family toxin</fullName>
    </submittedName>
</protein>
<dbReference type="Proteomes" id="UP001251857">
    <property type="component" value="Unassembled WGS sequence"/>
</dbReference>
<evidence type="ECO:0000259" key="1">
    <source>
        <dbReference type="PROSITE" id="PS51459"/>
    </source>
</evidence>
<proteinExistence type="predicted"/>
<dbReference type="PIRSF" id="PIRSF018297">
    <property type="entry name" value="Doc"/>
    <property type="match status" value="1"/>
</dbReference>
<evidence type="ECO:0000313" key="2">
    <source>
        <dbReference type="EMBL" id="MDT0635825.1"/>
    </source>
</evidence>
<gene>
    <name evidence="2" type="ORF">RM532_12785</name>
</gene>
<accession>A0ABU3C2R5</accession>
<organism evidence="2 3">
    <name type="scientific">Spectribacter hydrogenoxidans</name>
    <dbReference type="NCBI Taxonomy" id="3075608"/>
    <lineage>
        <taxon>Bacteria</taxon>
        <taxon>Pseudomonadati</taxon>
        <taxon>Pseudomonadota</taxon>
        <taxon>Gammaproteobacteria</taxon>
        <taxon>Salinisphaerales</taxon>
        <taxon>Salinisphaeraceae</taxon>
        <taxon>Spectribacter</taxon>
    </lineage>
</organism>
<keyword evidence="3" id="KW-1185">Reference proteome</keyword>
<dbReference type="EMBL" id="JAVRIB010000014">
    <property type="protein sequence ID" value="MDT0635825.1"/>
    <property type="molecule type" value="Genomic_DNA"/>
</dbReference>
<name>A0ABU3C2R5_9GAMM</name>
<dbReference type="Pfam" id="PF02661">
    <property type="entry name" value="Fic"/>
    <property type="match status" value="1"/>
</dbReference>
<dbReference type="InterPro" id="IPR036597">
    <property type="entry name" value="Fido-like_dom_sf"/>
</dbReference>
<dbReference type="RefSeq" id="WP_311653726.1">
    <property type="nucleotide sequence ID" value="NZ_JAVRIB010000014.1"/>
</dbReference>
<sequence length="132" mass="14673">MNKEPIWLETREVEFINHQLVSAFGGLAGGVRDHTLLEAAIARPLNQWAYDEPPPNLFDLAAAYCFGVCKGHAFHDGNKRTAHAAATVFLLNNGFRHETEESDVVSMVVALAEDQVSESDMAEWFRRTSVSI</sequence>
<dbReference type="PANTHER" id="PTHR39426">
    <property type="entry name" value="HOMOLOGY TO DEATH-ON-CURING PROTEIN OF PHAGE P1"/>
    <property type="match status" value="1"/>
</dbReference>
<dbReference type="NCBIfam" id="TIGR01550">
    <property type="entry name" value="DOC_P1"/>
    <property type="match status" value="1"/>
</dbReference>
<dbReference type="InterPro" id="IPR003812">
    <property type="entry name" value="Fido"/>
</dbReference>
<dbReference type="PANTHER" id="PTHR39426:SF1">
    <property type="entry name" value="HOMOLOGY TO DEATH-ON-CURING PROTEIN OF PHAGE P1"/>
    <property type="match status" value="1"/>
</dbReference>